<protein>
    <recommendedName>
        <fullName evidence="7">Endoglucanase</fullName>
        <ecNumber evidence="7">3.2.1.4</ecNumber>
    </recommendedName>
</protein>
<feature type="active site" evidence="6">
    <location>
        <position position="741"/>
    </location>
</feature>
<keyword evidence="5 6" id="KW-0624">Polysaccharide degradation</keyword>
<comment type="catalytic activity">
    <reaction evidence="7">
        <text>Endohydrolysis of (1-&gt;4)-beta-D-glucosidic linkages in cellulose, lichenin and cereal beta-D-glucans.</text>
        <dbReference type="EC" id="3.2.1.4"/>
    </reaction>
</comment>
<evidence type="ECO:0000256" key="6">
    <source>
        <dbReference type="PROSITE-ProRule" id="PRU10060"/>
    </source>
</evidence>
<dbReference type="EMBL" id="CP115920">
    <property type="protein sequence ID" value="XCD14942.1"/>
    <property type="molecule type" value="Genomic_DNA"/>
</dbReference>
<dbReference type="Pfam" id="PF02018">
    <property type="entry name" value="CBM_4_9"/>
    <property type="match status" value="1"/>
</dbReference>
<dbReference type="InterPro" id="IPR008928">
    <property type="entry name" value="6-hairpin_glycosidase_sf"/>
</dbReference>
<keyword evidence="3 6" id="KW-0119">Carbohydrate metabolism</keyword>
<feature type="domain" description="CBM-cenC" evidence="9">
    <location>
        <begin position="25"/>
        <end position="146"/>
    </location>
</feature>
<dbReference type="Gene3D" id="2.60.120.260">
    <property type="entry name" value="Galactose-binding domain-like"/>
    <property type="match status" value="1"/>
</dbReference>
<dbReference type="PROSITE" id="PS00698">
    <property type="entry name" value="GH9_3"/>
    <property type="match status" value="1"/>
</dbReference>
<dbReference type="Gene3D" id="2.60.40.10">
    <property type="entry name" value="Immunoglobulins"/>
    <property type="match status" value="1"/>
</dbReference>
<feature type="chain" id="PRO_5043096067" description="Endoglucanase" evidence="7">
    <location>
        <begin position="24"/>
        <end position="763"/>
    </location>
</feature>
<dbReference type="PANTHER" id="PTHR22298">
    <property type="entry name" value="ENDO-1,4-BETA-GLUCANASE"/>
    <property type="match status" value="1"/>
</dbReference>
<comment type="similarity">
    <text evidence="1 6 7">Belongs to the glycosyl hydrolase 9 (cellulase E) family.</text>
</comment>
<feature type="signal peptide" evidence="7">
    <location>
        <begin position="1"/>
        <end position="23"/>
    </location>
</feature>
<feature type="active site" evidence="6">
    <location>
        <position position="732"/>
    </location>
</feature>
<proteinExistence type="inferred from homology"/>
<evidence type="ECO:0000256" key="5">
    <source>
        <dbReference type="ARBA" id="ARBA00023326"/>
    </source>
</evidence>
<dbReference type="GO" id="GO:0008810">
    <property type="term" value="F:cellulase activity"/>
    <property type="evidence" value="ECO:0007669"/>
    <property type="project" value="UniProtKB-EC"/>
</dbReference>
<dbReference type="InterPro" id="IPR003305">
    <property type="entry name" value="CenC_carb-bd"/>
</dbReference>
<organism evidence="11">
    <name type="scientific">Vibrio chaetopteri</name>
    <dbReference type="NCBI Taxonomy" id="3016528"/>
    <lineage>
        <taxon>Bacteria</taxon>
        <taxon>Pseudomonadati</taxon>
        <taxon>Pseudomonadota</taxon>
        <taxon>Gammaproteobacteria</taxon>
        <taxon>Vibrionales</taxon>
        <taxon>Vibrionaceae</taxon>
        <taxon>Vibrio</taxon>
    </lineage>
</organism>
<evidence type="ECO:0000313" key="11">
    <source>
        <dbReference type="EMBL" id="XCD14942.1"/>
    </source>
</evidence>
<dbReference type="InterPro" id="IPR001701">
    <property type="entry name" value="Glyco_hydro_9"/>
</dbReference>
<dbReference type="KEGG" id="vck:PG915_10055"/>
<keyword evidence="2 6" id="KW-0378">Hydrolase</keyword>
<accession>A0AAU8BFW8</accession>
<evidence type="ECO:0000259" key="10">
    <source>
        <dbReference type="Pfam" id="PF02927"/>
    </source>
</evidence>
<dbReference type="RefSeq" id="WP_353496407.1">
    <property type="nucleotide sequence ID" value="NZ_CP115920.1"/>
</dbReference>
<dbReference type="InterPro" id="IPR033126">
    <property type="entry name" value="Glyco_hydro_9_Asp/Glu_AS"/>
</dbReference>
<evidence type="ECO:0000256" key="4">
    <source>
        <dbReference type="ARBA" id="ARBA00023295"/>
    </source>
</evidence>
<keyword evidence="7" id="KW-0732">Signal</keyword>
<evidence type="ECO:0000259" key="8">
    <source>
        <dbReference type="Pfam" id="PF00759"/>
    </source>
</evidence>
<dbReference type="GO" id="GO:0030245">
    <property type="term" value="P:cellulose catabolic process"/>
    <property type="evidence" value="ECO:0007669"/>
    <property type="project" value="UniProtKB-KW"/>
</dbReference>
<name>A0AAU8BFW8_9VIBR</name>
<dbReference type="InterPro" id="IPR008979">
    <property type="entry name" value="Galactose-bd-like_sf"/>
</dbReference>
<dbReference type="InterPro" id="IPR012341">
    <property type="entry name" value="6hp_glycosidase-like_sf"/>
</dbReference>
<keyword evidence="7" id="KW-0136">Cellulose degradation</keyword>
<dbReference type="InterPro" id="IPR013783">
    <property type="entry name" value="Ig-like_fold"/>
</dbReference>
<evidence type="ECO:0000256" key="7">
    <source>
        <dbReference type="RuleBase" id="RU361166"/>
    </source>
</evidence>
<sequence length="763" mass="83691">MTKLNKISAVILCAAFHSSAALSDEMIRNGNFSSALDGWWTAGASATPKDGFACMDIKSTGSDAWSVILGHAGVGLEQGEKYSIRFDAYASVDTQMKTLIQHEGPPYTHYFLTETVLSTKPESYQYEFTHQLDSDAGGEFQFQMGAQKTGSVCVANVSIEGKPYFEVSKTSPIRTNQVGFYPQADKLIFITSDSKQPLRWTLKNAQGINIDLGRTSVFGLNPASGEHLHQIDLSNLTTEQTGLTISVDGEDSYPFSIQKNLYQSLKHDAFSYFYQNRSGIEIQKEYVQRADLARPAGHTNDRVTCFDKEDAWGNQWPGCELSIDVTGGWYDAGDHGKYTVNGGITTWTLLNLYERGLWLDNAKLPFSGEEVKIPEASQDVNPVLSEARWNVEFMLAMQVPEGQNVSVPIGDQSASKALELTAIDASHLAFHKVADEVWTGMPLPPHKDDKKRYVGQPSTAATLNLAAIGAQCGRLWKDIDPSFAKRCLTAAEKAWTAALAHPDIFAYDNFTGSGPYDDLVLSDEFYWAASELFITTGNAQYRDFLKSSPHYLETPKGNIATDGDIFWQYTAPLGTISLAVVPNNLGKEAISQARTNIIQTASNYEAQVTKEGYHIPYSVEEYPWGSNSNLVNRSLFLVYANDFSGEVKFLKAAANAMDYILGANPMNISYVTGYGSHAAQNPHHRFWAKAADENSPAPAPGALIGGPNSISFSDPIAATMKGQCIGQTCYRDNIGAWSLNEITINWNAPLVWVASALDEGNLH</sequence>
<dbReference type="SUPFAM" id="SSF81296">
    <property type="entry name" value="E set domains"/>
    <property type="match status" value="1"/>
</dbReference>
<gene>
    <name evidence="11" type="ORF">PG915_10055</name>
</gene>
<dbReference type="AlphaFoldDB" id="A0AAU8BFW8"/>
<dbReference type="InterPro" id="IPR004197">
    <property type="entry name" value="Cellulase_Ig-like"/>
</dbReference>
<reference evidence="11" key="1">
    <citation type="submission" date="2023-01" db="EMBL/GenBank/DDBJ databases">
        <title>Vibrio sp. CB1-14 genome sequencing.</title>
        <authorList>
            <person name="Otstavnykh N."/>
            <person name="Isaeva M."/>
            <person name="Meleshko D."/>
        </authorList>
    </citation>
    <scope>NUCLEOTIDE SEQUENCE</scope>
    <source>
        <strain evidence="11">CB1-14</strain>
    </source>
</reference>
<evidence type="ECO:0000256" key="3">
    <source>
        <dbReference type="ARBA" id="ARBA00023277"/>
    </source>
</evidence>
<evidence type="ECO:0000256" key="1">
    <source>
        <dbReference type="ARBA" id="ARBA00007072"/>
    </source>
</evidence>
<keyword evidence="4 6" id="KW-0326">Glycosidase</keyword>
<dbReference type="Gene3D" id="1.50.10.10">
    <property type="match status" value="1"/>
</dbReference>
<evidence type="ECO:0000259" key="9">
    <source>
        <dbReference type="Pfam" id="PF02018"/>
    </source>
</evidence>
<dbReference type="InterPro" id="IPR014756">
    <property type="entry name" value="Ig_E-set"/>
</dbReference>
<dbReference type="EC" id="3.2.1.4" evidence="7"/>
<feature type="domain" description="Cellulase Ig-like" evidence="10">
    <location>
        <begin position="170"/>
        <end position="251"/>
    </location>
</feature>
<dbReference type="SUPFAM" id="SSF49785">
    <property type="entry name" value="Galactose-binding domain-like"/>
    <property type="match status" value="1"/>
</dbReference>
<dbReference type="Pfam" id="PF02927">
    <property type="entry name" value="CelD_N"/>
    <property type="match status" value="1"/>
</dbReference>
<dbReference type="SUPFAM" id="SSF48208">
    <property type="entry name" value="Six-hairpin glycosidases"/>
    <property type="match status" value="1"/>
</dbReference>
<feature type="domain" description="Glycoside hydrolase family 9" evidence="8">
    <location>
        <begin position="262"/>
        <end position="753"/>
    </location>
</feature>
<dbReference type="CDD" id="cd02850">
    <property type="entry name" value="E_set_Cellulase_N"/>
    <property type="match status" value="1"/>
</dbReference>
<evidence type="ECO:0000256" key="2">
    <source>
        <dbReference type="ARBA" id="ARBA00022801"/>
    </source>
</evidence>
<dbReference type="Pfam" id="PF00759">
    <property type="entry name" value="Glyco_hydro_9"/>
    <property type="match status" value="1"/>
</dbReference>